<keyword evidence="2" id="KW-1185">Reference proteome</keyword>
<proteinExistence type="predicted"/>
<accession>A0A563W3E9</accession>
<organism evidence="1 2">
    <name type="scientific">Hyella patelloides LEGE 07179</name>
    <dbReference type="NCBI Taxonomy" id="945734"/>
    <lineage>
        <taxon>Bacteria</taxon>
        <taxon>Bacillati</taxon>
        <taxon>Cyanobacteriota</taxon>
        <taxon>Cyanophyceae</taxon>
        <taxon>Pleurocapsales</taxon>
        <taxon>Hyellaceae</taxon>
        <taxon>Hyella</taxon>
    </lineage>
</organism>
<dbReference type="Proteomes" id="UP000320055">
    <property type="component" value="Unassembled WGS sequence"/>
</dbReference>
<evidence type="ECO:0000313" key="2">
    <source>
        <dbReference type="Proteomes" id="UP000320055"/>
    </source>
</evidence>
<dbReference type="AlphaFoldDB" id="A0A563W3E9"/>
<evidence type="ECO:0000313" key="1">
    <source>
        <dbReference type="EMBL" id="VEP18206.1"/>
    </source>
</evidence>
<dbReference type="EMBL" id="CAACVJ010000668">
    <property type="protein sequence ID" value="VEP18206.1"/>
    <property type="molecule type" value="Genomic_DNA"/>
</dbReference>
<protein>
    <submittedName>
        <fullName evidence="1">Uncharacterized protein</fullName>
    </submittedName>
</protein>
<reference evidence="1 2" key="1">
    <citation type="submission" date="2019-01" db="EMBL/GenBank/DDBJ databases">
        <authorList>
            <person name="Brito A."/>
        </authorList>
    </citation>
    <scope>NUCLEOTIDE SEQUENCE [LARGE SCALE GENOMIC DNA]</scope>
    <source>
        <strain evidence="1">1</strain>
    </source>
</reference>
<sequence length="43" mass="4937">MALTHTISDRSIREYCEDIWDVQAVPIEVQKYSQANAVLQVTN</sequence>
<gene>
    <name evidence="1" type="ORF">H1P_700018</name>
</gene>
<name>A0A563W3E9_9CYAN</name>
<dbReference type="RefSeq" id="WP_144867401.1">
    <property type="nucleotide sequence ID" value="NZ_LR213829.1"/>
</dbReference>